<dbReference type="CDD" id="cd06174">
    <property type="entry name" value="MFS"/>
    <property type="match status" value="1"/>
</dbReference>
<feature type="transmembrane region" description="Helical" evidence="2">
    <location>
        <begin position="382"/>
        <end position="400"/>
    </location>
</feature>
<protein>
    <submittedName>
        <fullName evidence="3">MFS transporter</fullName>
    </submittedName>
</protein>
<dbReference type="InterPro" id="IPR011701">
    <property type="entry name" value="MFS"/>
</dbReference>
<feature type="transmembrane region" description="Helical" evidence="2">
    <location>
        <begin position="290"/>
        <end position="309"/>
    </location>
</feature>
<organism evidence="3 4">
    <name type="scientific">Alicyclobacillus dauci</name>
    <dbReference type="NCBI Taxonomy" id="1475485"/>
    <lineage>
        <taxon>Bacteria</taxon>
        <taxon>Bacillati</taxon>
        <taxon>Bacillota</taxon>
        <taxon>Bacilli</taxon>
        <taxon>Bacillales</taxon>
        <taxon>Alicyclobacillaceae</taxon>
        <taxon>Alicyclobacillus</taxon>
    </lineage>
</organism>
<feature type="transmembrane region" description="Helical" evidence="2">
    <location>
        <begin position="355"/>
        <end position="376"/>
    </location>
</feature>
<feature type="transmembrane region" description="Helical" evidence="2">
    <location>
        <begin position="15"/>
        <end position="37"/>
    </location>
</feature>
<gene>
    <name evidence="3" type="ORF">NZD86_19605</name>
</gene>
<sequence length="421" mass="45023">MSMNTASPSLHRNLVFLYIFQATSRLWFDGALWVVYWQHRGLTLFEVGLLEALLHLVSLTLDIPMGIFADRIGWKVSLMLSGVAGAIYCFCSLLPHPFVAGMLAFAFRGLQITMSNGSDMAMTYETVKASGNVHRYQIISGRMMATQLISLGMAEALGGYFASQSWVLVYGAFGVANLLSSVCTLFLKTPVTKNQGHGATTGDSVTESDRPSFLQIVQDAYQFAKFSSSYRRWIAYSATLSGIIATCAFYGQSLLHGSGWSTGEIGLLTGLECGMSALASVASQPITCRFGARTLAGLAVFGMLLFSWLPGAGKGIGYLFSQASGSAAEPLIDRNLNDLVPSSSRATLLSANSTAFSLFMVIGFPLFGALIGSVGIQSAYHWGSILLATCAAVAGIALGLTSRKQTTFEQTTASFSHHPED</sequence>
<feature type="transmembrane region" description="Helical" evidence="2">
    <location>
        <begin position="144"/>
        <end position="162"/>
    </location>
</feature>
<keyword evidence="2" id="KW-0472">Membrane</keyword>
<keyword evidence="2" id="KW-0812">Transmembrane</keyword>
<dbReference type="InterPro" id="IPR036259">
    <property type="entry name" value="MFS_trans_sf"/>
</dbReference>
<dbReference type="EMBL" id="CP104064">
    <property type="protein sequence ID" value="WAH36401.1"/>
    <property type="molecule type" value="Genomic_DNA"/>
</dbReference>
<name>A0ABY6Z2I4_9BACL</name>
<comment type="subcellular location">
    <subcellularLocation>
        <location evidence="1">Cell membrane</location>
        <topology evidence="1">Multi-pass membrane protein</topology>
    </subcellularLocation>
</comment>
<reference evidence="3" key="1">
    <citation type="submission" date="2022-08" db="EMBL/GenBank/DDBJ databases">
        <title>Alicyclobacillus dauci DSM2870, complete genome.</title>
        <authorList>
            <person name="Wang Q."/>
            <person name="Cai R."/>
            <person name="Wang Z."/>
        </authorList>
    </citation>
    <scope>NUCLEOTIDE SEQUENCE</scope>
    <source>
        <strain evidence="3">DSM 28700</strain>
    </source>
</reference>
<evidence type="ECO:0000256" key="2">
    <source>
        <dbReference type="SAM" id="Phobius"/>
    </source>
</evidence>
<evidence type="ECO:0000313" key="3">
    <source>
        <dbReference type="EMBL" id="WAH36401.1"/>
    </source>
</evidence>
<evidence type="ECO:0000256" key="1">
    <source>
        <dbReference type="ARBA" id="ARBA00004651"/>
    </source>
</evidence>
<keyword evidence="2" id="KW-1133">Transmembrane helix</keyword>
<dbReference type="PANTHER" id="PTHR23530">
    <property type="entry name" value="TRANSPORT PROTEIN-RELATED"/>
    <property type="match status" value="1"/>
</dbReference>
<feature type="transmembrane region" description="Helical" evidence="2">
    <location>
        <begin position="49"/>
        <end position="69"/>
    </location>
</feature>
<proteinExistence type="predicted"/>
<feature type="transmembrane region" description="Helical" evidence="2">
    <location>
        <begin position="233"/>
        <end position="251"/>
    </location>
</feature>
<evidence type="ECO:0000313" key="4">
    <source>
        <dbReference type="Proteomes" id="UP001164803"/>
    </source>
</evidence>
<dbReference type="Pfam" id="PF07690">
    <property type="entry name" value="MFS_1"/>
    <property type="match status" value="1"/>
</dbReference>
<dbReference type="Gene3D" id="1.20.1250.20">
    <property type="entry name" value="MFS general substrate transporter like domains"/>
    <property type="match status" value="2"/>
</dbReference>
<dbReference type="SUPFAM" id="SSF103473">
    <property type="entry name" value="MFS general substrate transporter"/>
    <property type="match status" value="1"/>
</dbReference>
<feature type="transmembrane region" description="Helical" evidence="2">
    <location>
        <begin position="168"/>
        <end position="187"/>
    </location>
</feature>
<keyword evidence="4" id="KW-1185">Reference proteome</keyword>
<accession>A0ABY6Z2I4</accession>
<feature type="transmembrane region" description="Helical" evidence="2">
    <location>
        <begin position="81"/>
        <end position="107"/>
    </location>
</feature>
<dbReference type="PANTHER" id="PTHR23530:SF1">
    <property type="entry name" value="PERMEASE, MAJOR FACILITATOR SUPERFAMILY-RELATED"/>
    <property type="match status" value="1"/>
</dbReference>
<dbReference type="Proteomes" id="UP001164803">
    <property type="component" value="Chromosome"/>
</dbReference>
<dbReference type="InterPro" id="IPR053160">
    <property type="entry name" value="MFS_DHA3_Transporter"/>
</dbReference>